<reference evidence="3" key="1">
    <citation type="submission" date="2017-10" db="EMBL/GenBank/DDBJ databases">
        <title>Rapid genome shrinkage in a self-fertile nematode reveals novel sperm competition proteins.</title>
        <authorList>
            <person name="Yin D."/>
            <person name="Schwarz E.M."/>
            <person name="Thomas C.G."/>
            <person name="Felde R.L."/>
            <person name="Korf I.F."/>
            <person name="Cutter A.D."/>
            <person name="Schartner C.M."/>
            <person name="Ralston E.J."/>
            <person name="Meyer B.J."/>
            <person name="Haag E.S."/>
        </authorList>
    </citation>
    <scope>NUCLEOTIDE SEQUENCE [LARGE SCALE GENOMIC DNA]</scope>
    <source>
        <strain evidence="3">JU1422</strain>
    </source>
</reference>
<name>A0A2G5T3X0_9PELO</name>
<dbReference type="Proteomes" id="UP000230233">
    <property type="component" value="Chromosome X"/>
</dbReference>
<feature type="compositionally biased region" description="Basic and acidic residues" evidence="1">
    <location>
        <begin position="1"/>
        <end position="20"/>
    </location>
</feature>
<dbReference type="AlphaFoldDB" id="A0A2G5T3X0"/>
<gene>
    <name evidence="2" type="primary">Cnig_chr_X.g26578</name>
    <name evidence="2" type="ORF">B9Z55_026578</name>
</gene>
<proteinExistence type="predicted"/>
<feature type="region of interest" description="Disordered" evidence="1">
    <location>
        <begin position="1"/>
        <end position="23"/>
    </location>
</feature>
<sequence>METHLPKDELIADPKSREITPEEEEYEPYFPPDEFQLPAGFNWNLTQDQIASRLAEKMVFAPWHIWPRALYVDPLFPRLNDAEREYAQLTLNAITAKQKEYEAKGWSIYRFDTGFETQEWKQPELGNIKIPNPAVYDVPNLDDLYPEDVPPEWR</sequence>
<accession>A0A2G5T3X0</accession>
<dbReference type="EMBL" id="PDUG01000006">
    <property type="protein sequence ID" value="PIC21908.1"/>
    <property type="molecule type" value="Genomic_DNA"/>
</dbReference>
<evidence type="ECO:0000256" key="1">
    <source>
        <dbReference type="SAM" id="MobiDB-lite"/>
    </source>
</evidence>
<comment type="caution">
    <text evidence="2">The sequence shown here is derived from an EMBL/GenBank/DDBJ whole genome shotgun (WGS) entry which is preliminary data.</text>
</comment>
<protein>
    <submittedName>
        <fullName evidence="2">Uncharacterized protein</fullName>
    </submittedName>
</protein>
<evidence type="ECO:0000313" key="2">
    <source>
        <dbReference type="EMBL" id="PIC21908.1"/>
    </source>
</evidence>
<keyword evidence="3" id="KW-1185">Reference proteome</keyword>
<evidence type="ECO:0000313" key="3">
    <source>
        <dbReference type="Proteomes" id="UP000230233"/>
    </source>
</evidence>
<organism evidence="2 3">
    <name type="scientific">Caenorhabditis nigoni</name>
    <dbReference type="NCBI Taxonomy" id="1611254"/>
    <lineage>
        <taxon>Eukaryota</taxon>
        <taxon>Metazoa</taxon>
        <taxon>Ecdysozoa</taxon>
        <taxon>Nematoda</taxon>
        <taxon>Chromadorea</taxon>
        <taxon>Rhabditida</taxon>
        <taxon>Rhabditina</taxon>
        <taxon>Rhabditomorpha</taxon>
        <taxon>Rhabditoidea</taxon>
        <taxon>Rhabditidae</taxon>
        <taxon>Peloderinae</taxon>
        <taxon>Caenorhabditis</taxon>
    </lineage>
</organism>
<dbReference type="OrthoDB" id="10286586at2759"/>